<gene>
    <name evidence="1" type="ORF">SDC9_186658</name>
</gene>
<dbReference type="AlphaFoldDB" id="A0A645HK48"/>
<reference evidence="1" key="1">
    <citation type="submission" date="2019-08" db="EMBL/GenBank/DDBJ databases">
        <authorList>
            <person name="Kucharzyk K."/>
            <person name="Murdoch R.W."/>
            <person name="Higgins S."/>
            <person name="Loffler F."/>
        </authorList>
    </citation>
    <scope>NUCLEOTIDE SEQUENCE</scope>
</reference>
<organism evidence="1">
    <name type="scientific">bioreactor metagenome</name>
    <dbReference type="NCBI Taxonomy" id="1076179"/>
    <lineage>
        <taxon>unclassified sequences</taxon>
        <taxon>metagenomes</taxon>
        <taxon>ecological metagenomes</taxon>
    </lineage>
</organism>
<comment type="caution">
    <text evidence="1">The sequence shown here is derived from an EMBL/GenBank/DDBJ whole genome shotgun (WGS) entry which is preliminary data.</text>
</comment>
<dbReference type="EMBL" id="VSSQ01094759">
    <property type="protein sequence ID" value="MPN39130.1"/>
    <property type="molecule type" value="Genomic_DNA"/>
</dbReference>
<accession>A0A645HK48</accession>
<protein>
    <submittedName>
        <fullName evidence="1">Uncharacterized protein</fullName>
    </submittedName>
</protein>
<proteinExistence type="predicted"/>
<name>A0A645HK48_9ZZZZ</name>
<evidence type="ECO:0000313" key="1">
    <source>
        <dbReference type="EMBL" id="MPN39130.1"/>
    </source>
</evidence>
<sequence length="71" mass="7841">MCQDEFPISVEGQTHLAGAGFESTEAVAAEIFFIGRIDADHGHNSFHEKCAHRVMDAEWGDERFIRCASSA</sequence>